<organism evidence="3">
    <name type="scientific">uncultured Nocardioides sp</name>
    <dbReference type="NCBI Taxonomy" id="198441"/>
    <lineage>
        <taxon>Bacteria</taxon>
        <taxon>Bacillati</taxon>
        <taxon>Actinomycetota</taxon>
        <taxon>Actinomycetes</taxon>
        <taxon>Propionibacteriales</taxon>
        <taxon>Nocardioidaceae</taxon>
        <taxon>Nocardioides</taxon>
        <taxon>environmental samples</taxon>
    </lineage>
</organism>
<name>A0A6J4NRK5_9ACTN</name>
<gene>
    <name evidence="3" type="ORF">AVDCRST_MAG06-1709</name>
</gene>
<dbReference type="AlphaFoldDB" id="A0A6J4NRK5"/>
<keyword evidence="2" id="KW-0472">Membrane</keyword>
<feature type="transmembrane region" description="Helical" evidence="2">
    <location>
        <begin position="86"/>
        <end position="106"/>
    </location>
</feature>
<evidence type="ECO:0000313" key="3">
    <source>
        <dbReference type="EMBL" id="CAA9392961.1"/>
    </source>
</evidence>
<feature type="transmembrane region" description="Helical" evidence="2">
    <location>
        <begin position="313"/>
        <end position="346"/>
    </location>
</feature>
<feature type="region of interest" description="Disordered" evidence="1">
    <location>
        <begin position="157"/>
        <end position="190"/>
    </location>
</feature>
<protein>
    <submittedName>
        <fullName evidence="3">Uncharacterized protein</fullName>
    </submittedName>
</protein>
<dbReference type="EMBL" id="CADCUP010000115">
    <property type="protein sequence ID" value="CAA9392961.1"/>
    <property type="molecule type" value="Genomic_DNA"/>
</dbReference>
<accession>A0A6J4NRK5</accession>
<feature type="transmembrane region" description="Helical" evidence="2">
    <location>
        <begin position="222"/>
        <end position="248"/>
    </location>
</feature>
<feature type="transmembrane region" description="Helical" evidence="2">
    <location>
        <begin position="29"/>
        <end position="49"/>
    </location>
</feature>
<proteinExistence type="predicted"/>
<keyword evidence="2" id="KW-0812">Transmembrane</keyword>
<evidence type="ECO:0000256" key="2">
    <source>
        <dbReference type="SAM" id="Phobius"/>
    </source>
</evidence>
<feature type="compositionally biased region" description="Pro residues" evidence="1">
    <location>
        <begin position="174"/>
        <end position="189"/>
    </location>
</feature>
<feature type="transmembrane region" description="Helical" evidence="2">
    <location>
        <begin position="118"/>
        <end position="147"/>
    </location>
</feature>
<keyword evidence="2" id="KW-1133">Transmembrane helix</keyword>
<feature type="transmembrane region" description="Helical" evidence="2">
    <location>
        <begin position="277"/>
        <end position="301"/>
    </location>
</feature>
<reference evidence="3" key="1">
    <citation type="submission" date="2020-02" db="EMBL/GenBank/DDBJ databases">
        <authorList>
            <person name="Meier V. D."/>
        </authorList>
    </citation>
    <scope>NUCLEOTIDE SEQUENCE</scope>
    <source>
        <strain evidence="3">AVDCRST_MAG06</strain>
    </source>
</reference>
<sequence length="358" mass="37101">MTAGLVGEWWNGAVSDSGKTLPRPRQVTWAAWMIMLGSVFVVVTGYEVVAGLRTLDSRTAVQDFLAEPPGSGLGLSVEDVLTVMHVSALVAAFCATAAAVLGYYVLQRHRGARVVLAVLAVPLFLTGIVTGGFMSSLVAVAALVLWLQPARDWFDGKAAPPQPDRDDARRSAVWPPPVAEQPPVPPTGPRPFQAFGRGATTMAVPTGAPAPVRAPARRPGTVVVAAIVTWVVAGFALVSSLAAIAVVASSPDLVLDEVARQNPELADQGVTESALVAATYVMGGLVALWAGLACVCAAVMLRRNTPAARALTVSSVATAAFCLVGSLASPALAVPALAAVVVMALMRRPEVRSWFASR</sequence>
<evidence type="ECO:0000256" key="1">
    <source>
        <dbReference type="SAM" id="MobiDB-lite"/>
    </source>
</evidence>